<protein>
    <submittedName>
        <fullName evidence="1">Uncharacterized protein</fullName>
    </submittedName>
</protein>
<dbReference type="EMBL" id="VOIH02000002">
    <property type="protein sequence ID" value="KAF3453922.1"/>
    <property type="molecule type" value="Genomic_DNA"/>
</dbReference>
<comment type="caution">
    <text evidence="1">The sequence shown here is derived from an EMBL/GenBank/DDBJ whole genome shotgun (WGS) entry which is preliminary data.</text>
</comment>
<evidence type="ECO:0000313" key="1">
    <source>
        <dbReference type="EMBL" id="KAF3453922.1"/>
    </source>
</evidence>
<evidence type="ECO:0000313" key="2">
    <source>
        <dbReference type="Proteomes" id="UP000796880"/>
    </source>
</evidence>
<proteinExistence type="predicted"/>
<organism evidence="1 2">
    <name type="scientific">Rhamnella rubrinervis</name>
    <dbReference type="NCBI Taxonomy" id="2594499"/>
    <lineage>
        <taxon>Eukaryota</taxon>
        <taxon>Viridiplantae</taxon>
        <taxon>Streptophyta</taxon>
        <taxon>Embryophyta</taxon>
        <taxon>Tracheophyta</taxon>
        <taxon>Spermatophyta</taxon>
        <taxon>Magnoliopsida</taxon>
        <taxon>eudicotyledons</taxon>
        <taxon>Gunneridae</taxon>
        <taxon>Pentapetalae</taxon>
        <taxon>rosids</taxon>
        <taxon>fabids</taxon>
        <taxon>Rosales</taxon>
        <taxon>Rhamnaceae</taxon>
        <taxon>rhamnoid group</taxon>
        <taxon>Rhamneae</taxon>
        <taxon>Rhamnella</taxon>
    </lineage>
</organism>
<keyword evidence="2" id="KW-1185">Reference proteome</keyword>
<sequence>MSNEILYRYREALKNGRVKFNFTAFMPKCLKISKACVKDYRQMRGTRHNSRVKFQPATNLWNSIYYAECLDITSVPLRTTRPNLVHPA</sequence>
<dbReference type="Proteomes" id="UP000796880">
    <property type="component" value="Unassembled WGS sequence"/>
</dbReference>
<reference evidence="1" key="1">
    <citation type="submission" date="2020-03" db="EMBL/GenBank/DDBJ databases">
        <title>A high-quality chromosome-level genome assembly of a woody plant with both climbing and erect habits, Rhamnella rubrinervis.</title>
        <authorList>
            <person name="Lu Z."/>
            <person name="Yang Y."/>
            <person name="Zhu X."/>
            <person name="Sun Y."/>
        </authorList>
    </citation>
    <scope>NUCLEOTIDE SEQUENCE</scope>
    <source>
        <strain evidence="1">BYM</strain>
        <tissue evidence="1">Leaf</tissue>
    </source>
</reference>
<name>A0A8K0MPQ3_9ROSA</name>
<accession>A0A8K0MPQ3</accession>
<gene>
    <name evidence="1" type="ORF">FNV43_RR04363</name>
</gene>
<dbReference type="AlphaFoldDB" id="A0A8K0MPQ3"/>